<accession>A0A645E154</accession>
<protein>
    <submittedName>
        <fullName evidence="1">Uncharacterized protein</fullName>
    </submittedName>
</protein>
<gene>
    <name evidence="1" type="ORF">SDC9_142668</name>
</gene>
<proteinExistence type="predicted"/>
<name>A0A645E154_9ZZZZ</name>
<evidence type="ECO:0000313" key="1">
    <source>
        <dbReference type="EMBL" id="MPM95514.1"/>
    </source>
</evidence>
<reference evidence="1" key="1">
    <citation type="submission" date="2019-08" db="EMBL/GenBank/DDBJ databases">
        <authorList>
            <person name="Kucharzyk K."/>
            <person name="Murdoch R.W."/>
            <person name="Higgins S."/>
            <person name="Loffler F."/>
        </authorList>
    </citation>
    <scope>NUCLEOTIDE SEQUENCE</scope>
</reference>
<sequence length="87" mass="10252">MTRPNRDIVAANLGKYKKVDSMYKICHLILFPTMLIMGCRTTITTVEYDHQGFHINGNTYDEKMMKDVLNRRDITQIKLISELNPFW</sequence>
<organism evidence="1">
    <name type="scientific">bioreactor metagenome</name>
    <dbReference type="NCBI Taxonomy" id="1076179"/>
    <lineage>
        <taxon>unclassified sequences</taxon>
        <taxon>metagenomes</taxon>
        <taxon>ecological metagenomes</taxon>
    </lineage>
</organism>
<dbReference type="EMBL" id="VSSQ01041994">
    <property type="protein sequence ID" value="MPM95514.1"/>
    <property type="molecule type" value="Genomic_DNA"/>
</dbReference>
<dbReference type="AlphaFoldDB" id="A0A645E154"/>
<comment type="caution">
    <text evidence="1">The sequence shown here is derived from an EMBL/GenBank/DDBJ whole genome shotgun (WGS) entry which is preliminary data.</text>
</comment>